<dbReference type="InterPro" id="IPR005202">
    <property type="entry name" value="TF_GRAS"/>
</dbReference>
<gene>
    <name evidence="4" type="ORF">Scaly_1138900</name>
</gene>
<evidence type="ECO:0000256" key="2">
    <source>
        <dbReference type="ARBA" id="ARBA00023163"/>
    </source>
</evidence>
<comment type="caution">
    <text evidence="3">Lacks conserved residue(s) required for the propagation of feature annotation.</text>
</comment>
<evidence type="ECO:0000256" key="3">
    <source>
        <dbReference type="PROSITE-ProRule" id="PRU01191"/>
    </source>
</evidence>
<keyword evidence="2" id="KW-0804">Transcription</keyword>
<reference evidence="4" key="2">
    <citation type="journal article" date="2024" name="Plant">
        <title>Genomic evolution and insights into agronomic trait innovations of Sesamum species.</title>
        <authorList>
            <person name="Miao H."/>
            <person name="Wang L."/>
            <person name="Qu L."/>
            <person name="Liu H."/>
            <person name="Sun Y."/>
            <person name="Le M."/>
            <person name="Wang Q."/>
            <person name="Wei S."/>
            <person name="Zheng Y."/>
            <person name="Lin W."/>
            <person name="Duan Y."/>
            <person name="Cao H."/>
            <person name="Xiong S."/>
            <person name="Wang X."/>
            <person name="Wei L."/>
            <person name="Li C."/>
            <person name="Ma Q."/>
            <person name="Ju M."/>
            <person name="Zhao R."/>
            <person name="Li G."/>
            <person name="Mu C."/>
            <person name="Tian Q."/>
            <person name="Mei H."/>
            <person name="Zhang T."/>
            <person name="Gao T."/>
            <person name="Zhang H."/>
        </authorList>
    </citation>
    <scope>NUCLEOTIDE SEQUENCE</scope>
    <source>
        <strain evidence="4">KEN8</strain>
    </source>
</reference>
<comment type="similarity">
    <text evidence="3">Belongs to the GRAS family.</text>
</comment>
<evidence type="ECO:0000256" key="1">
    <source>
        <dbReference type="ARBA" id="ARBA00023015"/>
    </source>
</evidence>
<dbReference type="EMBL" id="JACGWM010000006">
    <property type="protein sequence ID" value="KAL0369200.1"/>
    <property type="molecule type" value="Genomic_DNA"/>
</dbReference>
<evidence type="ECO:0000313" key="4">
    <source>
        <dbReference type="EMBL" id="KAL0369200.1"/>
    </source>
</evidence>
<name>A0AAW2QMP4_9LAMI</name>
<accession>A0AAW2QMP4</accession>
<sequence>MNYDREKEHSPRFEEMETWKGRMERHGFQGLRQSSNSVMQAKLLLKFRSHSPGEKYGGFRVFERDDGKAISLGWQERFLITASSWCCL</sequence>
<keyword evidence="1" id="KW-0805">Transcription regulation</keyword>
<feature type="region of interest" description="SAW" evidence="3">
    <location>
        <begin position="2"/>
        <end position="86"/>
    </location>
</feature>
<proteinExistence type="inferred from homology"/>
<dbReference type="PROSITE" id="PS50985">
    <property type="entry name" value="GRAS"/>
    <property type="match status" value="1"/>
</dbReference>
<dbReference type="Pfam" id="PF03514">
    <property type="entry name" value="GRAS"/>
    <property type="match status" value="1"/>
</dbReference>
<dbReference type="AlphaFoldDB" id="A0AAW2QMP4"/>
<organism evidence="4">
    <name type="scientific">Sesamum calycinum</name>
    <dbReference type="NCBI Taxonomy" id="2727403"/>
    <lineage>
        <taxon>Eukaryota</taxon>
        <taxon>Viridiplantae</taxon>
        <taxon>Streptophyta</taxon>
        <taxon>Embryophyta</taxon>
        <taxon>Tracheophyta</taxon>
        <taxon>Spermatophyta</taxon>
        <taxon>Magnoliopsida</taxon>
        <taxon>eudicotyledons</taxon>
        <taxon>Gunneridae</taxon>
        <taxon>Pentapetalae</taxon>
        <taxon>asterids</taxon>
        <taxon>lamiids</taxon>
        <taxon>Lamiales</taxon>
        <taxon>Pedaliaceae</taxon>
        <taxon>Sesamum</taxon>
    </lineage>
</organism>
<comment type="caution">
    <text evidence="4">The sequence shown here is derived from an EMBL/GenBank/DDBJ whole genome shotgun (WGS) entry which is preliminary data.</text>
</comment>
<protein>
    <submittedName>
        <fullName evidence="4">Uncharacterized protein</fullName>
    </submittedName>
</protein>
<reference evidence="4" key="1">
    <citation type="submission" date="2020-06" db="EMBL/GenBank/DDBJ databases">
        <authorList>
            <person name="Li T."/>
            <person name="Hu X."/>
            <person name="Zhang T."/>
            <person name="Song X."/>
            <person name="Zhang H."/>
            <person name="Dai N."/>
            <person name="Sheng W."/>
            <person name="Hou X."/>
            <person name="Wei L."/>
        </authorList>
    </citation>
    <scope>NUCLEOTIDE SEQUENCE</scope>
    <source>
        <strain evidence="4">KEN8</strain>
        <tissue evidence="4">Leaf</tissue>
    </source>
</reference>